<dbReference type="Proteomes" id="UP001206236">
    <property type="component" value="Unassembled WGS sequence"/>
</dbReference>
<evidence type="ECO:0000313" key="2">
    <source>
        <dbReference type="EMBL" id="MCQ5152072.1"/>
    </source>
</evidence>
<dbReference type="Pfam" id="PF03419">
    <property type="entry name" value="Peptidase_U4"/>
    <property type="match status" value="1"/>
</dbReference>
<dbReference type="GO" id="GO:0030436">
    <property type="term" value="P:asexual sporulation"/>
    <property type="evidence" value="ECO:0007669"/>
    <property type="project" value="InterPro"/>
</dbReference>
<dbReference type="GO" id="GO:0006508">
    <property type="term" value="P:proteolysis"/>
    <property type="evidence" value="ECO:0007669"/>
    <property type="project" value="InterPro"/>
</dbReference>
<feature type="transmembrane region" description="Helical" evidence="1">
    <location>
        <begin position="6"/>
        <end position="27"/>
    </location>
</feature>
<evidence type="ECO:0000256" key="1">
    <source>
        <dbReference type="SAM" id="Phobius"/>
    </source>
</evidence>
<evidence type="ECO:0000313" key="3">
    <source>
        <dbReference type="Proteomes" id="UP001206236"/>
    </source>
</evidence>
<protein>
    <submittedName>
        <fullName evidence="2">Sigma-E processing peptidase SpoIIGA</fullName>
    </submittedName>
</protein>
<proteinExistence type="predicted"/>
<reference evidence="2" key="1">
    <citation type="submission" date="2022-06" db="EMBL/GenBank/DDBJ databases">
        <title>Isolation of gut microbiota from human fecal samples.</title>
        <authorList>
            <person name="Pamer E.G."/>
            <person name="Barat B."/>
            <person name="Waligurski E."/>
            <person name="Medina S."/>
            <person name="Paddock L."/>
            <person name="Mostad J."/>
        </authorList>
    </citation>
    <scope>NUCLEOTIDE SEQUENCE</scope>
    <source>
        <strain evidence="2">DFI.5.57</strain>
    </source>
</reference>
<dbReference type="AlphaFoldDB" id="A0AAW5KLA2"/>
<feature type="transmembrane region" description="Helical" evidence="1">
    <location>
        <begin position="124"/>
        <end position="147"/>
    </location>
</feature>
<dbReference type="RefSeq" id="WP_022287289.1">
    <property type="nucleotide sequence ID" value="NZ_DAWCKT010000060.1"/>
</dbReference>
<feature type="transmembrane region" description="Helical" evidence="1">
    <location>
        <begin position="58"/>
        <end position="79"/>
    </location>
</feature>
<name>A0AAW5KLA2_9FIRM</name>
<keyword evidence="1" id="KW-1133">Transmembrane helix</keyword>
<keyword evidence="1" id="KW-0472">Membrane</keyword>
<organism evidence="2 3">
    <name type="scientific">Ruminococcus bicirculans</name>
    <name type="common">ex Wegman et al. 2014</name>
    <dbReference type="NCBI Taxonomy" id="1160721"/>
    <lineage>
        <taxon>Bacteria</taxon>
        <taxon>Bacillati</taxon>
        <taxon>Bacillota</taxon>
        <taxon>Clostridia</taxon>
        <taxon>Eubacteriales</taxon>
        <taxon>Oscillospiraceae</taxon>
        <taxon>Ruminococcus</taxon>
    </lineage>
</organism>
<keyword evidence="1" id="KW-0812">Transmembrane</keyword>
<feature type="transmembrane region" description="Helical" evidence="1">
    <location>
        <begin position="91"/>
        <end position="112"/>
    </location>
</feature>
<dbReference type="EMBL" id="JANGCN010000003">
    <property type="protein sequence ID" value="MCQ5152072.1"/>
    <property type="molecule type" value="Genomic_DNA"/>
</dbReference>
<dbReference type="GO" id="GO:0004190">
    <property type="term" value="F:aspartic-type endopeptidase activity"/>
    <property type="evidence" value="ECO:0007669"/>
    <property type="project" value="InterPro"/>
</dbReference>
<dbReference type="InterPro" id="IPR005081">
    <property type="entry name" value="SpoIIGA"/>
</dbReference>
<gene>
    <name evidence="2" type="ORF">NE632_02030</name>
</gene>
<accession>A0AAW5KLA2</accession>
<comment type="caution">
    <text evidence="2">The sequence shown here is derived from an EMBL/GenBank/DDBJ whole genome shotgun (WGS) entry which is preliminary data.</text>
</comment>
<sequence>MKIYIDILLVTNAIMTLIMLEAAGRICHKVISPLRLLTACSVGGLSSLVMAIDSRGYFTAVLIVVIKLVSAVFTVLIAFGCKDPWQLLRYFIIYCAVDAVFTGIVVTLWQISGSKVIFFRNLTVYFDISLFKLALACGIAYGLLCLYENITRRCFNRVAKYEAIYENGGCIVKVPAICDSGNRLCDSFTGTPVVVFCCDRLFYHYDLDRDEPDPLSGFRLIPCSTVSGEGIIHITAAGSVKIIDDKDRVHNVRCYVGIKPSLNGKSRAIFNPALLG</sequence>